<reference evidence="2 3" key="1">
    <citation type="submission" date="2022-05" db="EMBL/GenBank/DDBJ databases">
        <authorList>
            <consortium name="Genoscope - CEA"/>
            <person name="William W."/>
        </authorList>
    </citation>
    <scope>NUCLEOTIDE SEQUENCE [LARGE SCALE GENOMIC DNA]</scope>
</reference>
<dbReference type="PANTHER" id="PTHR46791:SF5">
    <property type="entry name" value="CLR5 DOMAIN-CONTAINING PROTEIN-RELATED"/>
    <property type="match status" value="1"/>
</dbReference>
<proteinExistence type="predicted"/>
<dbReference type="Pfam" id="PF24764">
    <property type="entry name" value="rva_4"/>
    <property type="match status" value="1"/>
</dbReference>
<dbReference type="InterPro" id="IPR036397">
    <property type="entry name" value="RNaseH_sf"/>
</dbReference>
<keyword evidence="3" id="KW-1185">Reference proteome</keyword>
<dbReference type="Gene3D" id="3.30.420.10">
    <property type="entry name" value="Ribonuclease H-like superfamily/Ribonuclease H"/>
    <property type="match status" value="1"/>
</dbReference>
<dbReference type="InterPro" id="IPR012337">
    <property type="entry name" value="RNaseH-like_sf"/>
</dbReference>
<dbReference type="PROSITE" id="PS50994">
    <property type="entry name" value="INTEGRASE"/>
    <property type="match status" value="1"/>
</dbReference>
<feature type="domain" description="Integrase catalytic" evidence="1">
    <location>
        <begin position="92"/>
        <end position="275"/>
    </location>
</feature>
<comment type="caution">
    <text evidence="2">The sequence shown here is derived from an EMBL/GenBank/DDBJ whole genome shotgun (WGS) entry which is preliminary data.</text>
</comment>
<name>A0ABN8LQM7_9CNID</name>
<dbReference type="PANTHER" id="PTHR46791">
    <property type="entry name" value="EXPRESSED PROTEIN"/>
    <property type="match status" value="1"/>
</dbReference>
<dbReference type="InterPro" id="IPR058913">
    <property type="entry name" value="Integrase_dom_put"/>
</dbReference>
<dbReference type="EMBL" id="CALNXI010000073">
    <property type="protein sequence ID" value="CAH3017869.1"/>
    <property type="molecule type" value="Genomic_DNA"/>
</dbReference>
<evidence type="ECO:0000313" key="3">
    <source>
        <dbReference type="Proteomes" id="UP001159427"/>
    </source>
</evidence>
<protein>
    <recommendedName>
        <fullName evidence="1">Integrase catalytic domain-containing protein</fullName>
    </recommendedName>
</protein>
<gene>
    <name evidence="2" type="ORF">PEVE_00040288</name>
</gene>
<organism evidence="2 3">
    <name type="scientific">Porites evermanni</name>
    <dbReference type="NCBI Taxonomy" id="104178"/>
    <lineage>
        <taxon>Eukaryota</taxon>
        <taxon>Metazoa</taxon>
        <taxon>Cnidaria</taxon>
        <taxon>Anthozoa</taxon>
        <taxon>Hexacorallia</taxon>
        <taxon>Scleractinia</taxon>
        <taxon>Fungiina</taxon>
        <taxon>Poritidae</taxon>
        <taxon>Porites</taxon>
    </lineage>
</organism>
<dbReference type="InterPro" id="IPR001584">
    <property type="entry name" value="Integrase_cat-core"/>
</dbReference>
<dbReference type="SUPFAM" id="SSF53098">
    <property type="entry name" value="Ribonuclease H-like"/>
    <property type="match status" value="1"/>
</dbReference>
<feature type="non-terminal residue" evidence="2">
    <location>
        <position position="1"/>
    </location>
</feature>
<evidence type="ECO:0000313" key="2">
    <source>
        <dbReference type="EMBL" id="CAH3017869.1"/>
    </source>
</evidence>
<dbReference type="Proteomes" id="UP001159427">
    <property type="component" value="Unassembled WGS sequence"/>
</dbReference>
<sequence>LGVSRGTIKRRLREYGISISERKTDIPDAELDCVVRNIQRDFPNAGYRRMQSQLSLRGIKISQMRVRASMQRTDPEGVAMRWLSLTPRAVYRVSGPLALWHIDGNHKLIRWRIVIHGGVDGYTRIPVYLKASNNNSSDIVLELFLQTVEEYGLPSRVRSDKGGENVGRSMFLLQHPNRGPGRGSMRAGRSVHNQRIERLWRDVFDGVIYIYYHLFYHLEDCGTLDPTNQDHLFALHFVFVPRINRHLNLWKAGYVRHRIRTAGSISPMQLYILGLLKMRDTDLVAAREMYEPRTEVIM</sequence>
<evidence type="ECO:0000259" key="1">
    <source>
        <dbReference type="PROSITE" id="PS50994"/>
    </source>
</evidence>
<accession>A0ABN8LQM7</accession>